<dbReference type="EMBL" id="CAUYUJ010011090">
    <property type="protein sequence ID" value="CAK0830951.1"/>
    <property type="molecule type" value="Genomic_DNA"/>
</dbReference>
<proteinExistence type="predicted"/>
<evidence type="ECO:0000313" key="2">
    <source>
        <dbReference type="Proteomes" id="UP001189429"/>
    </source>
</evidence>
<keyword evidence="2" id="KW-1185">Reference proteome</keyword>
<sequence>MAANSGTIPAAPDQHTMVVAAGTVWKNVSSNNIECRTEPDMEKKAGKTVKAGETIVGVMEVDWLKTEDGLFLPAKHPVTGSALFELAPPPAPPSWKNVSGRNIEYRTEPDMGKKAGMTISPGHVVAGVLENGWLKTTDGLYLPATHPTTGAGLLAPAQPSSVAVAGGAEPPGAPPGGAWTEAKYIGPVTLCIYCFCFWPIVICPIDTKQVYRAPDGKMYNPSGKEFDRCLGGE</sequence>
<evidence type="ECO:0000313" key="1">
    <source>
        <dbReference type="EMBL" id="CAK0830951.1"/>
    </source>
</evidence>
<name>A0ABN9SFW1_9DINO</name>
<organism evidence="1 2">
    <name type="scientific">Prorocentrum cordatum</name>
    <dbReference type="NCBI Taxonomy" id="2364126"/>
    <lineage>
        <taxon>Eukaryota</taxon>
        <taxon>Sar</taxon>
        <taxon>Alveolata</taxon>
        <taxon>Dinophyceae</taxon>
        <taxon>Prorocentrales</taxon>
        <taxon>Prorocentraceae</taxon>
        <taxon>Prorocentrum</taxon>
    </lineage>
</organism>
<reference evidence="1" key="1">
    <citation type="submission" date="2023-10" db="EMBL/GenBank/DDBJ databases">
        <authorList>
            <person name="Chen Y."/>
            <person name="Shah S."/>
            <person name="Dougan E. K."/>
            <person name="Thang M."/>
            <person name="Chan C."/>
        </authorList>
    </citation>
    <scope>NUCLEOTIDE SEQUENCE [LARGE SCALE GENOMIC DNA]</scope>
</reference>
<accession>A0ABN9SFW1</accession>
<comment type="caution">
    <text evidence="1">The sequence shown here is derived from an EMBL/GenBank/DDBJ whole genome shotgun (WGS) entry which is preliminary data.</text>
</comment>
<protein>
    <submittedName>
        <fullName evidence="1">Uncharacterized protein</fullName>
    </submittedName>
</protein>
<dbReference type="Proteomes" id="UP001189429">
    <property type="component" value="Unassembled WGS sequence"/>
</dbReference>
<gene>
    <name evidence="1" type="ORF">PCOR1329_LOCUS29421</name>
</gene>